<keyword evidence="1" id="KW-0813">Transport</keyword>
<dbReference type="CDD" id="cd03216">
    <property type="entry name" value="ABC_Carb_Monos_I"/>
    <property type="match status" value="1"/>
</dbReference>
<dbReference type="PROSITE" id="PS50893">
    <property type="entry name" value="ABC_TRANSPORTER_2"/>
    <property type="match status" value="2"/>
</dbReference>
<keyword evidence="3" id="KW-0762">Sugar transport</keyword>
<keyword evidence="11" id="KW-1185">Reference proteome</keyword>
<evidence type="ECO:0000313" key="11">
    <source>
        <dbReference type="Proteomes" id="UP000431401"/>
    </source>
</evidence>
<proteinExistence type="predicted"/>
<dbReference type="RefSeq" id="WP_153348809.1">
    <property type="nucleotide sequence ID" value="NZ_WEGI01000021.1"/>
</dbReference>
<keyword evidence="7" id="KW-1278">Translocase</keyword>
<dbReference type="EMBL" id="WEGI01000021">
    <property type="protein sequence ID" value="MQY31570.1"/>
    <property type="molecule type" value="Genomic_DNA"/>
</dbReference>
<dbReference type="Pfam" id="PF00005">
    <property type="entry name" value="ABC_tran"/>
    <property type="match status" value="2"/>
</dbReference>
<dbReference type="InterPro" id="IPR003593">
    <property type="entry name" value="AAA+_ATPase"/>
</dbReference>
<evidence type="ECO:0000256" key="4">
    <source>
        <dbReference type="ARBA" id="ARBA00022737"/>
    </source>
</evidence>
<dbReference type="CDD" id="cd03215">
    <property type="entry name" value="ABC_Carb_Monos_II"/>
    <property type="match status" value="1"/>
</dbReference>
<evidence type="ECO:0000256" key="1">
    <source>
        <dbReference type="ARBA" id="ARBA00022448"/>
    </source>
</evidence>
<keyword evidence="6 10" id="KW-0067">ATP-binding</keyword>
<evidence type="ECO:0000256" key="6">
    <source>
        <dbReference type="ARBA" id="ARBA00022840"/>
    </source>
</evidence>
<protein>
    <submittedName>
        <fullName evidence="10">Ribose import ATP-binding protein RbsA</fullName>
    </submittedName>
</protein>
<dbReference type="GO" id="GO:0016887">
    <property type="term" value="F:ATP hydrolysis activity"/>
    <property type="evidence" value="ECO:0007669"/>
    <property type="project" value="InterPro"/>
</dbReference>
<evidence type="ECO:0000256" key="8">
    <source>
        <dbReference type="ARBA" id="ARBA00023136"/>
    </source>
</evidence>
<dbReference type="SUPFAM" id="SSF52540">
    <property type="entry name" value="P-loop containing nucleoside triphosphate hydrolases"/>
    <property type="match status" value="2"/>
</dbReference>
<gene>
    <name evidence="10" type="primary">rbsA_2</name>
    <name evidence="10" type="ORF">NRB56_71790</name>
</gene>
<feature type="domain" description="ABC transporter" evidence="9">
    <location>
        <begin position="262"/>
        <end position="502"/>
    </location>
</feature>
<name>A0A7K0E0G6_9NOCA</name>
<reference evidence="10 11" key="1">
    <citation type="submission" date="2019-10" db="EMBL/GenBank/DDBJ databases">
        <title>Nocardia macrotermitis sp. nov. and Nocardia aurantia sp. nov., isolated from the gut of fungus growing-termite Macrotermes natalensis.</title>
        <authorList>
            <person name="Benndorf R."/>
            <person name="Schwitalla J."/>
            <person name="Martin K."/>
            <person name="De Beer W."/>
            <person name="Kaster A.-K."/>
            <person name="Vollmers J."/>
            <person name="Poulsen M."/>
            <person name="Beemelmanns C."/>
        </authorList>
    </citation>
    <scope>NUCLEOTIDE SEQUENCE [LARGE SCALE GENOMIC DNA]</scope>
    <source>
        <strain evidence="10 11">RB56</strain>
    </source>
</reference>
<keyword evidence="8" id="KW-0472">Membrane</keyword>
<evidence type="ECO:0000256" key="5">
    <source>
        <dbReference type="ARBA" id="ARBA00022741"/>
    </source>
</evidence>
<dbReference type="Proteomes" id="UP000431401">
    <property type="component" value="Unassembled WGS sequence"/>
</dbReference>
<organism evidence="10 11">
    <name type="scientific">Nocardia aurantia</name>
    <dbReference type="NCBI Taxonomy" id="2585199"/>
    <lineage>
        <taxon>Bacteria</taxon>
        <taxon>Bacillati</taxon>
        <taxon>Actinomycetota</taxon>
        <taxon>Actinomycetes</taxon>
        <taxon>Mycobacteriales</taxon>
        <taxon>Nocardiaceae</taxon>
        <taxon>Nocardia</taxon>
    </lineage>
</organism>
<dbReference type="InterPro" id="IPR050107">
    <property type="entry name" value="ABC_carbohydrate_import_ATPase"/>
</dbReference>
<dbReference type="AlphaFoldDB" id="A0A7K0E0G6"/>
<dbReference type="SMART" id="SM00382">
    <property type="entry name" value="AAA"/>
    <property type="match status" value="2"/>
</dbReference>
<sequence>MTDSTDDVVLSLRDVSKTFPGTVALDRVDLAIRPGEVHALVGQNGSGKSTLIKILAGFHEPDAGGTIRVGDTVLAHGDPAAAHAAGLRFVHQDLGLVMTESAADNLALGAGYPTGRTGGIRWREQYRYARQVMRELGHDIDLRSPVRQLSAVERTAVAIARAMRPAAAPIALLVLDEPTATMPAHDVETLYDLVRRVRANGAAVLYVSHHLDEVFALADRVTVLRDGHLITTIGVADTGPRELADLMAGGHVDIGERAIRELGDPALELRDVSGRVLRDLNLVVRQGEIVGLAGIDGSGRDEITMVTFGGSPRTGTVRVGGAEIPADRPDLAAAHGIGFVPADRAAHGLVMDMTVRENMTLTRLGDYLSGLALRHRRERSDVVEWGRRLGLAAPGTEVAMTALSGGNQQKVVLGKWLRTNPKVLLLDEPTQGVDVAAKAEVHRLVDRAADGGTAVLVASSDETELVRLCTRVVVLSRGRVSAELVGDDITRAAITRAGLGVAEEGVSA</sequence>
<dbReference type="Gene3D" id="3.40.50.300">
    <property type="entry name" value="P-loop containing nucleotide triphosphate hydrolases"/>
    <property type="match status" value="2"/>
</dbReference>
<evidence type="ECO:0000259" key="9">
    <source>
        <dbReference type="PROSITE" id="PS50893"/>
    </source>
</evidence>
<dbReference type="GO" id="GO:0005524">
    <property type="term" value="F:ATP binding"/>
    <property type="evidence" value="ECO:0007669"/>
    <property type="project" value="UniProtKB-KW"/>
</dbReference>
<keyword evidence="4" id="KW-0677">Repeat</keyword>
<dbReference type="PANTHER" id="PTHR43790:SF3">
    <property type="entry name" value="D-ALLOSE IMPORT ATP-BINDING PROTEIN ALSA-RELATED"/>
    <property type="match status" value="1"/>
</dbReference>
<dbReference type="PROSITE" id="PS00211">
    <property type="entry name" value="ABC_TRANSPORTER_1"/>
    <property type="match status" value="1"/>
</dbReference>
<evidence type="ECO:0000256" key="2">
    <source>
        <dbReference type="ARBA" id="ARBA00022475"/>
    </source>
</evidence>
<dbReference type="InterPro" id="IPR003439">
    <property type="entry name" value="ABC_transporter-like_ATP-bd"/>
</dbReference>
<evidence type="ECO:0000313" key="10">
    <source>
        <dbReference type="EMBL" id="MQY31570.1"/>
    </source>
</evidence>
<evidence type="ECO:0000256" key="3">
    <source>
        <dbReference type="ARBA" id="ARBA00022597"/>
    </source>
</evidence>
<dbReference type="OrthoDB" id="7757085at2"/>
<feature type="domain" description="ABC transporter" evidence="9">
    <location>
        <begin position="10"/>
        <end position="251"/>
    </location>
</feature>
<dbReference type="InterPro" id="IPR027417">
    <property type="entry name" value="P-loop_NTPase"/>
</dbReference>
<evidence type="ECO:0000256" key="7">
    <source>
        <dbReference type="ARBA" id="ARBA00022967"/>
    </source>
</evidence>
<keyword evidence="2" id="KW-1003">Cell membrane</keyword>
<accession>A0A7K0E0G6</accession>
<keyword evidence="5" id="KW-0547">Nucleotide-binding</keyword>
<comment type="caution">
    <text evidence="10">The sequence shown here is derived from an EMBL/GenBank/DDBJ whole genome shotgun (WGS) entry which is preliminary data.</text>
</comment>
<dbReference type="PANTHER" id="PTHR43790">
    <property type="entry name" value="CARBOHYDRATE TRANSPORT ATP-BINDING PROTEIN MG119-RELATED"/>
    <property type="match status" value="1"/>
</dbReference>
<dbReference type="InterPro" id="IPR017871">
    <property type="entry name" value="ABC_transporter-like_CS"/>
</dbReference>